<dbReference type="CDD" id="cd03789">
    <property type="entry name" value="GT9_LPS_heptosyltransferase"/>
    <property type="match status" value="1"/>
</dbReference>
<keyword evidence="4" id="KW-1185">Reference proteome</keyword>
<reference evidence="3 4" key="1">
    <citation type="submission" date="2013-03" db="EMBL/GenBank/DDBJ databases">
        <title>Salinisphaera hydrothermalis C41B8 Genome Sequencing.</title>
        <authorList>
            <person name="Li C."/>
            <person name="Lai Q."/>
            <person name="Shao Z."/>
        </authorList>
    </citation>
    <scope>NUCLEOTIDE SEQUENCE [LARGE SCALE GENOMIC DNA]</scope>
    <source>
        <strain evidence="3 4">C41B8</strain>
    </source>
</reference>
<dbReference type="Pfam" id="PF01075">
    <property type="entry name" value="Glyco_transf_9"/>
    <property type="match status" value="1"/>
</dbReference>
<dbReference type="GO" id="GO:0005829">
    <property type="term" value="C:cytosol"/>
    <property type="evidence" value="ECO:0007669"/>
    <property type="project" value="TreeGrafter"/>
</dbReference>
<protein>
    <submittedName>
        <fullName evidence="3">Glycosyl transferase family protein</fullName>
    </submittedName>
</protein>
<dbReference type="eggNOG" id="COG0859">
    <property type="taxonomic scope" value="Bacteria"/>
</dbReference>
<sequence>MSQKRAAQSAGFGAAGKRWRRNNRRRFNRFLARLLGTPEARRRPLAPDTRRILVVRLNKRLGNILFLTPMLRSLAATLPEARIDVVIQSPAQARLLQSLPGIGRIWIQENRVLAVLRLLRNLRAQRYDLVIDPTGNSASNRIGVALVRTRQRMGFAKTDQWLPLTHASGKTKSRHQALQAVELLTGSISEPPVTTFDTLAVFPDADDQRAADARWQAVLGARAHGAPVIGFFSRATGRKALPRHWWQAWILEVRRTVPQAVLLEILPSEDAAPVVPEIAHVAIKPLTELAALMSRLDQFVAADSGPMHLAAASGTPVIGLFRATLPSDYAPLGQDCETVDGDGLKPEHVAARLSERLARRERAHPRFSGLRS</sequence>
<dbReference type="RefSeq" id="WP_037340010.1">
    <property type="nucleotide sequence ID" value="NZ_APNK01000030.1"/>
</dbReference>
<proteinExistence type="predicted"/>
<dbReference type="OrthoDB" id="9781892at2"/>
<evidence type="ECO:0000313" key="4">
    <source>
        <dbReference type="Proteomes" id="UP000028302"/>
    </source>
</evidence>
<organism evidence="3 4">
    <name type="scientific">Salinisphaera hydrothermalis (strain C41B8)</name>
    <dbReference type="NCBI Taxonomy" id="1304275"/>
    <lineage>
        <taxon>Bacteria</taxon>
        <taxon>Pseudomonadati</taxon>
        <taxon>Pseudomonadota</taxon>
        <taxon>Gammaproteobacteria</taxon>
        <taxon>Salinisphaerales</taxon>
        <taxon>Salinisphaeraceae</taxon>
        <taxon>Salinisphaera</taxon>
    </lineage>
</organism>
<dbReference type="EMBL" id="APNK01000030">
    <property type="protein sequence ID" value="KEZ76413.1"/>
    <property type="molecule type" value="Genomic_DNA"/>
</dbReference>
<dbReference type="PANTHER" id="PTHR30160:SF7">
    <property type="entry name" value="ADP-HEPTOSE--LPS HEPTOSYLTRANSFERASE 2"/>
    <property type="match status" value="1"/>
</dbReference>
<accession>A0A084II79</accession>
<name>A0A084II79_SALHC</name>
<dbReference type="STRING" id="1304275.C41B8_15020"/>
<gene>
    <name evidence="3" type="ORF">C41B8_15020</name>
</gene>
<evidence type="ECO:0000256" key="1">
    <source>
        <dbReference type="ARBA" id="ARBA00022676"/>
    </source>
</evidence>
<evidence type="ECO:0000313" key="3">
    <source>
        <dbReference type="EMBL" id="KEZ76413.1"/>
    </source>
</evidence>
<keyword evidence="1" id="KW-0328">Glycosyltransferase</keyword>
<dbReference type="InterPro" id="IPR002201">
    <property type="entry name" value="Glyco_trans_9"/>
</dbReference>
<dbReference type="Gene3D" id="3.40.50.2000">
    <property type="entry name" value="Glycogen Phosphorylase B"/>
    <property type="match status" value="2"/>
</dbReference>
<dbReference type="PATRIC" id="fig|1304275.5.peg.3070"/>
<keyword evidence="2 3" id="KW-0808">Transferase</keyword>
<dbReference type="AlphaFoldDB" id="A0A084II79"/>
<dbReference type="GO" id="GO:0009244">
    <property type="term" value="P:lipopolysaccharide core region biosynthetic process"/>
    <property type="evidence" value="ECO:0007669"/>
    <property type="project" value="TreeGrafter"/>
</dbReference>
<dbReference type="Proteomes" id="UP000028302">
    <property type="component" value="Unassembled WGS sequence"/>
</dbReference>
<dbReference type="InterPro" id="IPR051199">
    <property type="entry name" value="LPS_LOS_Heptosyltrfase"/>
</dbReference>
<comment type="caution">
    <text evidence="3">The sequence shown here is derived from an EMBL/GenBank/DDBJ whole genome shotgun (WGS) entry which is preliminary data.</text>
</comment>
<dbReference type="SUPFAM" id="SSF53756">
    <property type="entry name" value="UDP-Glycosyltransferase/glycogen phosphorylase"/>
    <property type="match status" value="1"/>
</dbReference>
<dbReference type="PANTHER" id="PTHR30160">
    <property type="entry name" value="TETRAACYLDISACCHARIDE 4'-KINASE-RELATED"/>
    <property type="match status" value="1"/>
</dbReference>
<evidence type="ECO:0000256" key="2">
    <source>
        <dbReference type="ARBA" id="ARBA00022679"/>
    </source>
</evidence>
<dbReference type="GO" id="GO:0008713">
    <property type="term" value="F:ADP-heptose-lipopolysaccharide heptosyltransferase activity"/>
    <property type="evidence" value="ECO:0007669"/>
    <property type="project" value="TreeGrafter"/>
</dbReference>